<accession>A0A410JQA5</accession>
<sequence>MRRVLFIPAETTYLLRNEILRPGLPIESVHFNGDLVAGTFHLGVFVDGTLACVGSFMLSEFNGMPAYQLRGMATHEKFQQQGLGRLLLEKAEKIVFANDIKSIWCNAREIAVPFYTKLGYHTHGDFFMIEGVGNHVVMAKDL</sequence>
<feature type="domain" description="N-acetyltransferase" evidence="1">
    <location>
        <begin position="1"/>
        <end position="142"/>
    </location>
</feature>
<dbReference type="Pfam" id="PF00583">
    <property type="entry name" value="Acetyltransf_1"/>
    <property type="match status" value="1"/>
</dbReference>
<dbReference type="InterPro" id="IPR016181">
    <property type="entry name" value="Acyl_CoA_acyltransferase"/>
</dbReference>
<dbReference type="Proteomes" id="UP000287701">
    <property type="component" value="Chromosome"/>
</dbReference>
<dbReference type="RefSeq" id="WP_128500814.1">
    <property type="nucleotide sequence ID" value="NZ_CP035107.1"/>
</dbReference>
<dbReference type="AlphaFoldDB" id="A0A410JQA5"/>
<evidence type="ECO:0000313" key="2">
    <source>
        <dbReference type="EMBL" id="QAR30316.1"/>
    </source>
</evidence>
<gene>
    <name evidence="2" type="ORF">EQP59_02540</name>
</gene>
<protein>
    <submittedName>
        <fullName evidence="2">GNAT family N-acetyltransferase</fullName>
    </submittedName>
</protein>
<dbReference type="EMBL" id="CP035107">
    <property type="protein sequence ID" value="QAR30316.1"/>
    <property type="molecule type" value="Genomic_DNA"/>
</dbReference>
<evidence type="ECO:0000259" key="1">
    <source>
        <dbReference type="PROSITE" id="PS51186"/>
    </source>
</evidence>
<dbReference type="InterPro" id="IPR000182">
    <property type="entry name" value="GNAT_dom"/>
</dbReference>
<proteinExistence type="predicted"/>
<reference evidence="2 3" key="1">
    <citation type="submission" date="2019-01" db="EMBL/GenBank/DDBJ databases">
        <title>Whole Genome of Ornithobacterium rhinotracheale FARPER-174b.</title>
        <authorList>
            <person name="Tataje-Lavanda L.A."/>
            <person name="Montalvan A."/>
            <person name="Montesinos R."/>
            <person name="Zimic M."/>
            <person name="Fernandez-Sanchez M."/>
            <person name="Fernandez-Diaz M."/>
        </authorList>
    </citation>
    <scope>NUCLEOTIDE SEQUENCE [LARGE SCALE GENOMIC DNA]</scope>
    <source>
        <strain evidence="2 3">FARPER-174b</strain>
    </source>
</reference>
<name>A0A410JQA5_ORNRH</name>
<dbReference type="SUPFAM" id="SSF55729">
    <property type="entry name" value="Acyl-CoA N-acyltransferases (Nat)"/>
    <property type="match status" value="1"/>
</dbReference>
<dbReference type="CDD" id="cd04301">
    <property type="entry name" value="NAT_SF"/>
    <property type="match status" value="1"/>
</dbReference>
<dbReference type="PROSITE" id="PS51186">
    <property type="entry name" value="GNAT"/>
    <property type="match status" value="1"/>
</dbReference>
<keyword evidence="2" id="KW-0808">Transferase</keyword>
<dbReference type="Gene3D" id="3.40.630.30">
    <property type="match status" value="1"/>
</dbReference>
<dbReference type="OrthoDB" id="2352823at2"/>
<dbReference type="GO" id="GO:0016747">
    <property type="term" value="F:acyltransferase activity, transferring groups other than amino-acyl groups"/>
    <property type="evidence" value="ECO:0007669"/>
    <property type="project" value="InterPro"/>
</dbReference>
<organism evidence="2 3">
    <name type="scientific">Ornithobacterium rhinotracheale</name>
    <dbReference type="NCBI Taxonomy" id="28251"/>
    <lineage>
        <taxon>Bacteria</taxon>
        <taxon>Pseudomonadati</taxon>
        <taxon>Bacteroidota</taxon>
        <taxon>Flavobacteriia</taxon>
        <taxon>Flavobacteriales</taxon>
        <taxon>Weeksellaceae</taxon>
        <taxon>Ornithobacterium</taxon>
    </lineage>
</organism>
<evidence type="ECO:0000313" key="3">
    <source>
        <dbReference type="Proteomes" id="UP000287701"/>
    </source>
</evidence>